<feature type="region of interest" description="Disordered" evidence="1">
    <location>
        <begin position="1133"/>
        <end position="1165"/>
    </location>
</feature>
<reference evidence="4" key="1">
    <citation type="submission" date="2022-06" db="EMBL/GenBank/DDBJ databases">
        <authorList>
            <person name="Berger JAMES D."/>
            <person name="Berger JAMES D."/>
        </authorList>
    </citation>
    <scope>NUCLEOTIDE SEQUENCE [LARGE SCALE GENOMIC DNA]</scope>
</reference>
<dbReference type="SUPFAM" id="SSF46934">
    <property type="entry name" value="UBA-like"/>
    <property type="match status" value="1"/>
</dbReference>
<evidence type="ECO:0008006" key="6">
    <source>
        <dbReference type="Google" id="ProtNLM"/>
    </source>
</evidence>
<dbReference type="InterPro" id="IPR015940">
    <property type="entry name" value="UBA"/>
</dbReference>
<feature type="compositionally biased region" description="Low complexity" evidence="1">
    <location>
        <begin position="1588"/>
        <end position="1604"/>
    </location>
</feature>
<feature type="compositionally biased region" description="Low complexity" evidence="1">
    <location>
        <begin position="2684"/>
        <end position="2713"/>
    </location>
</feature>
<feature type="region of interest" description="Disordered" evidence="1">
    <location>
        <begin position="2682"/>
        <end position="2713"/>
    </location>
</feature>
<feature type="compositionally biased region" description="Acidic residues" evidence="1">
    <location>
        <begin position="339"/>
        <end position="362"/>
    </location>
</feature>
<evidence type="ECO:0000313" key="4">
    <source>
        <dbReference type="Proteomes" id="UP000050795"/>
    </source>
</evidence>
<feature type="region of interest" description="Disordered" evidence="1">
    <location>
        <begin position="1588"/>
        <end position="1610"/>
    </location>
</feature>
<dbReference type="InterPro" id="IPR009060">
    <property type="entry name" value="UBA-like_sf"/>
</dbReference>
<feature type="compositionally biased region" description="Low complexity" evidence="1">
    <location>
        <begin position="2143"/>
        <end position="2153"/>
    </location>
</feature>
<feature type="compositionally biased region" description="Polar residues" evidence="1">
    <location>
        <begin position="370"/>
        <end position="386"/>
    </location>
</feature>
<feature type="compositionally biased region" description="Gly residues" evidence="1">
    <location>
        <begin position="2259"/>
        <end position="2273"/>
    </location>
</feature>
<feature type="compositionally biased region" description="Basic residues" evidence="1">
    <location>
        <begin position="1133"/>
        <end position="1143"/>
    </location>
</feature>
<evidence type="ECO:0000259" key="3">
    <source>
        <dbReference type="PROSITE" id="PS50918"/>
    </source>
</evidence>
<dbReference type="Gene3D" id="3.30.720.50">
    <property type="match status" value="1"/>
</dbReference>
<dbReference type="Proteomes" id="UP000050795">
    <property type="component" value="Unassembled WGS sequence"/>
</dbReference>
<reference evidence="5" key="2">
    <citation type="submission" date="2023-11" db="UniProtKB">
        <authorList>
            <consortium name="WormBaseParasite"/>
        </authorList>
    </citation>
    <scope>IDENTIFICATION</scope>
</reference>
<dbReference type="InterPro" id="IPR016024">
    <property type="entry name" value="ARM-type_fold"/>
</dbReference>
<evidence type="ECO:0000256" key="1">
    <source>
        <dbReference type="SAM" id="MobiDB-lite"/>
    </source>
</evidence>
<accession>A0AA85KJ58</accession>
<feature type="compositionally biased region" description="Low complexity" evidence="1">
    <location>
        <begin position="1961"/>
        <end position="1975"/>
    </location>
</feature>
<feature type="compositionally biased region" description="Polar residues" evidence="1">
    <location>
        <begin position="2780"/>
        <end position="2798"/>
    </location>
</feature>
<dbReference type="InterPro" id="IPR004170">
    <property type="entry name" value="WWE_dom"/>
</dbReference>
<feature type="region of interest" description="Disordered" evidence="1">
    <location>
        <begin position="2303"/>
        <end position="2499"/>
    </location>
</feature>
<evidence type="ECO:0000313" key="5">
    <source>
        <dbReference type="WBParaSite" id="TREG1_91840.1"/>
    </source>
</evidence>
<feature type="region of interest" description="Disordered" evidence="1">
    <location>
        <begin position="1953"/>
        <end position="1977"/>
    </location>
</feature>
<feature type="region of interest" description="Disordered" evidence="1">
    <location>
        <begin position="2201"/>
        <end position="2233"/>
    </location>
</feature>
<feature type="compositionally biased region" description="Low complexity" evidence="1">
    <location>
        <begin position="303"/>
        <end position="318"/>
    </location>
</feature>
<dbReference type="SUPFAM" id="SSF48371">
    <property type="entry name" value="ARM repeat"/>
    <property type="match status" value="1"/>
</dbReference>
<dbReference type="Pfam" id="PF02825">
    <property type="entry name" value="WWE"/>
    <property type="match status" value="1"/>
</dbReference>
<feature type="compositionally biased region" description="Acidic residues" evidence="1">
    <location>
        <begin position="2341"/>
        <end position="2352"/>
    </location>
</feature>
<dbReference type="SUPFAM" id="SSF117839">
    <property type="entry name" value="WWE domain"/>
    <property type="match status" value="1"/>
</dbReference>
<feature type="compositionally biased region" description="Low complexity" evidence="1">
    <location>
        <begin position="2161"/>
        <end position="2181"/>
    </location>
</feature>
<feature type="region of interest" description="Disordered" evidence="1">
    <location>
        <begin position="2034"/>
        <end position="2054"/>
    </location>
</feature>
<feature type="compositionally biased region" description="Polar residues" evidence="1">
    <location>
        <begin position="928"/>
        <end position="953"/>
    </location>
</feature>
<dbReference type="PROSITE" id="PS50918">
    <property type="entry name" value="WWE"/>
    <property type="match status" value="1"/>
</dbReference>
<feature type="compositionally biased region" description="Acidic residues" evidence="1">
    <location>
        <begin position="2364"/>
        <end position="2432"/>
    </location>
</feature>
<feature type="region of interest" description="Disordered" evidence="1">
    <location>
        <begin position="925"/>
        <end position="983"/>
    </location>
</feature>
<name>A0AA85KJ58_TRIRE</name>
<feature type="compositionally biased region" description="Polar residues" evidence="1">
    <location>
        <begin position="1156"/>
        <end position="1165"/>
    </location>
</feature>
<dbReference type="WBParaSite" id="TREG1_91840.1">
    <property type="protein sequence ID" value="TREG1_91840.1"/>
    <property type="gene ID" value="TREG1_91840"/>
</dbReference>
<proteinExistence type="predicted"/>
<sequence length="2864" mass="315604">MSISSSRQHVVGILVDRLSYEVGVVLQGASTSTSADKSDHSDGEQPLNTQRSGLMKSILNLLKRLCLDSEWGEVLHSVMDDNLPNVLRQIFLNGSSHFTPHLSLFAMETITNYLYTYPSRISAMQDKNITTDILKALTEQPLPQNRDFLVQLPALLNTLALNSRGIEAILSSGVIGRYLNTLVSPEYLSTMKTRRVRDFMSQIPLDMRCSVGQNLANNLTAGQMSNAVHELLRSHSELKPVVSKYAISCLRHVVNLGQTPAKLISENMSYFPSHSSIMSDSTRSGDSSSWPMSTTDASDEPSHSSVQVVQRSSASTSQPSTDATLSLSSSGVRRSLAVAEEDAVMLSGGEDDDDDDDDDYNSDSDVNQDRQTNTRSANVQAGNTASDTVMIPMVTLETSVDCRRMSVTEDSSNKNRTEHLPVSPPNMFLSDFMLNMCKFLEKPLVFVSHTTQTMCPQFVSQGGLQVLCDLLRMPGLPYDFPVSATCVSLCKIFEDLANSVDVNEVTKPLFECLESSMEKLCSLHTSKYPMTSILLREYLSGEHEMLHELVVLASVICILVQMIQHIKPVFHTSLASVWLQQNCLFTLGHLYLGVSWEAAILLKVLFGDKDINESDLLPSDTKSSQLYKSQHHPNPSMLGKPPIEPMPRFVEALHMYSLIKQSVLPTTDYQSAFIYRHPDLVKPLNRILHVTAFLVNSVTELFTALGRFFSNRPQVNYRRRRTSLFTNDSIHPEMRMPALIEVADILSHAYTWEPASTSRSHKAAASLNYAIRYASIQLTNLLLHDSSQRDSDLGMINAFYKLNGINLYFGLFRQLISFDLDDPSIRKPLSMVLEEWLVCADHMSSSKFCGGLNSDASRANDVDANNVNVAKITTRVHQCMLPALAQLCSRTDLQDLLSRKAVEHLLSMLVTVVPCIFNDKKVPMDVESSPTSAVHPSDSNNTDNRNQSGNQPLASVLEDEMSSTQPIRSSETTDSEANVPSNRGQRYELPMDISDASLQQSPTSTTTGLTANPLVLPRTLRQRPGQSQAANQIAVASSVESSTDNASQVMDSQESYLADGDGNNIDGVEEGVRDPEALRLMEEMGFDYDLAMVALEQTGWNTNDAVNLMIATPPEDLMRNAVAPLTAGLRRVRPPRRSQRHRIGGGGTSGEIGVGSQSTSSETNMDTAGIQPSVYEHLTEFIDNLTTIDQLETLINTDDPAITGSEVTLPTNNSLNLKDLKRPSAYKFPLVMLEPFNEKVYNEARESLKQNVFKTCYAIAKRHHSDQILHQIAELFLSSGEHERYINELFAVVISSLTSYLRISPNTITTTAVKNSKTSDLVLLNTEHPELVNRESDHQTVGLHLLVLLFTRCPSICASLAWSYKLPSILIEFICQSEVISKPIVGVSDHISAGHGMCVEMNDGERGVSQNVSSVSSSSSKTDYYKTLTLAFLILDQYEKSIQAMRLRQESVKLYASSHNWYWFDNQAVLWHPYANESMRAIDKRFHRGDLFAAYDVNRRPYIVEFPTMTQLNLLSIHRRPVLLFPSSAKDTETNTEASMDQMSSYELSLMNTEVPECLNPVERSKLCQALIQHLRALKRTSSVTTQSNAASLSSSSTDTNLLKSSDHQTPLPSDCLNAMFRLLLRLCFTSYENARELAESDFLTVLFTYPHAKEFSADYSAFVGALISEVFDDAATSERIMKEILTKMSKYGIPSAFMGIEAGPRSCRDLFYLLNMCSPLFAKDRQRAMKLTSETFSLSIPKTDLETKSYPKTYTVEEAGHTSERATLLPLTSRQKHLLTQLMDLIMSPPALKVKGDYRSSSSSSTTTGIGTYLEDTNARGDDTFISMTATLDPTLINTMSPASSTTTVNWGSSSTATTTTTTTNTTTGQSSTGTYGRQHPGLTISTTTTNHPQQSSMPCCSSSSSDANKQQKTGLIVLGKLDALRYLIDLVGTYKSVAEFIAMYKQKHTEPSVVAAGKSTTDTASSSSSSASSPRCSFLSHLFSYELTDANTNEVTMSLLENLLIISSESIQRLIINEFKASLNRISVKSSSYADDNKSDSVASLSSSSPSLKNERISSHMMFLIRILALPKPLVMPILRLLYKRRISADIARLYAIIGCNLANTQSTINYMLRALENFTLVHREYSKLLYAQSKQRPEAGGVAAVGNHNSVGGGGGRQQQQQVNTSTNSSSAHDNVQHSSSIIVHGSSSINRQRIDASISSVPGGGSSNHNTSRDFETDSDDEDDEDQEDNDISMLDHHQEEEFSHPVQNVETAFSGGGGGAVGGDGGGASSSSPASNLSRVLSDVLAAQADMVVIATDHHHRHHHHHHGGNNNIRQPWRRRVSNASDPEARSLIFVYDDDEEEEDDEGSSGQGVEGNNTQDDDDEEEEEEEEEDDVLEIEEEDEEEEENEDDEHDDDDDEEDEEEDDDPEVIGDDVDLDVSGEDDEEVSFVLSRNRRPTTNRVRPSGLSSPRRRRRHRPHRIDSTSISLTVTTSRPNNQNLESQNNDDDNGDMLHEETGNIVLHDDTHVVDARSYAGIDIDDYSEALHDTIREDVAIILPEVRNTIFYPENRGSRGSHSASTVVEQALRRFVGPTLSAITTNSLRDIGTNSLSTINQPRGGNSGNWDLLFPSFTNFIAGGDGPRRSAVDTTNSGLSGTTVFRINPGGNAASSMNNQMPQSPQTLPTATIANQHPLLQVPTSSTSSYSAPSTHTVNIGGSSRNSGSNGLRLTSRPIVTNTMSTANRVLAHLPPIPQQHVPPHYGTRHRITALHPSSSIDGWRYHSIMNRLYSTESDAADHATSSGSNSHSRNPATSDARDNRYGTEANELVWSMLSNLAEDQPSPANSALAAAIFSRFFSPLNRIQQGAMDINSRGLIMPN</sequence>
<feature type="compositionally biased region" description="Low complexity" evidence="1">
    <location>
        <begin position="1894"/>
        <end position="1907"/>
    </location>
</feature>
<feature type="domain" description="WWE" evidence="3">
    <location>
        <begin position="1446"/>
        <end position="1524"/>
    </location>
</feature>
<feature type="compositionally biased region" description="Low complexity" evidence="1">
    <location>
        <begin position="275"/>
        <end position="289"/>
    </location>
</feature>
<feature type="region of interest" description="Disordered" evidence="1">
    <location>
        <begin position="2254"/>
        <end position="2280"/>
    </location>
</feature>
<feature type="region of interest" description="Disordered" evidence="1">
    <location>
        <begin position="2780"/>
        <end position="2805"/>
    </location>
</feature>
<feature type="region of interest" description="Disordered" evidence="1">
    <location>
        <begin position="275"/>
        <end position="386"/>
    </location>
</feature>
<dbReference type="InterPro" id="IPR037197">
    <property type="entry name" value="WWE_dom_sf"/>
</dbReference>
<feature type="compositionally biased region" description="Polar residues" evidence="1">
    <location>
        <begin position="2653"/>
        <end position="2669"/>
    </location>
</feature>
<feature type="region of interest" description="Disordered" evidence="1">
    <location>
        <begin position="1846"/>
        <end position="1907"/>
    </location>
</feature>
<organism evidence="4 5">
    <name type="scientific">Trichobilharzia regenti</name>
    <name type="common">Nasal bird schistosome</name>
    <dbReference type="NCBI Taxonomy" id="157069"/>
    <lineage>
        <taxon>Eukaryota</taxon>
        <taxon>Metazoa</taxon>
        <taxon>Spiralia</taxon>
        <taxon>Lophotrochozoa</taxon>
        <taxon>Platyhelminthes</taxon>
        <taxon>Trematoda</taxon>
        <taxon>Digenea</taxon>
        <taxon>Strigeidida</taxon>
        <taxon>Schistosomatoidea</taxon>
        <taxon>Schistosomatidae</taxon>
        <taxon>Trichobilharzia</taxon>
    </lineage>
</organism>
<dbReference type="SMART" id="SM00165">
    <property type="entry name" value="UBA"/>
    <property type="match status" value="1"/>
</dbReference>
<feature type="compositionally biased region" description="Gly residues" evidence="1">
    <location>
        <begin position="1144"/>
        <end position="1153"/>
    </location>
</feature>
<feature type="region of interest" description="Disordered" evidence="1">
    <location>
        <begin position="2143"/>
        <end position="2181"/>
    </location>
</feature>
<dbReference type="InterPro" id="IPR010314">
    <property type="entry name" value="E3_Ub_ligase_DUF913"/>
</dbReference>
<feature type="compositionally biased region" description="Polar residues" evidence="1">
    <location>
        <begin position="2468"/>
        <end position="2488"/>
    </location>
</feature>
<feature type="compositionally biased region" description="Low complexity" evidence="1">
    <location>
        <begin position="1853"/>
        <end position="1876"/>
    </location>
</feature>
<dbReference type="Gene3D" id="1.10.8.10">
    <property type="entry name" value="DNA helicase RuvA subunit, C-terminal domain"/>
    <property type="match status" value="1"/>
</dbReference>
<dbReference type="Pfam" id="PF06025">
    <property type="entry name" value="DUF913"/>
    <property type="match status" value="1"/>
</dbReference>
<feature type="region of interest" description="Disordered" evidence="1">
    <location>
        <begin position="2648"/>
        <end position="2669"/>
    </location>
</feature>
<feature type="compositionally biased region" description="Low complexity" evidence="1">
    <location>
        <begin position="326"/>
        <end position="338"/>
    </location>
</feature>
<feature type="domain" description="UBA" evidence="2">
    <location>
        <begin position="1072"/>
        <end position="1112"/>
    </location>
</feature>
<feature type="compositionally biased region" description="Low complexity" evidence="1">
    <location>
        <begin position="2444"/>
        <end position="2454"/>
    </location>
</feature>
<feature type="compositionally biased region" description="Polar residues" evidence="1">
    <location>
        <begin position="962"/>
        <end position="983"/>
    </location>
</feature>
<feature type="compositionally biased region" description="Acidic residues" evidence="1">
    <location>
        <begin position="2221"/>
        <end position="2233"/>
    </location>
</feature>
<evidence type="ECO:0000259" key="2">
    <source>
        <dbReference type="PROSITE" id="PS50030"/>
    </source>
</evidence>
<feature type="compositionally biased region" description="Basic residues" evidence="1">
    <location>
        <begin position="2303"/>
        <end position="2313"/>
    </location>
</feature>
<dbReference type="PROSITE" id="PS50030">
    <property type="entry name" value="UBA"/>
    <property type="match status" value="1"/>
</dbReference>
<feature type="compositionally biased region" description="Low complexity" evidence="1">
    <location>
        <begin position="2042"/>
        <end position="2053"/>
    </location>
</feature>
<feature type="compositionally biased region" description="Basic residues" evidence="1">
    <location>
        <begin position="2455"/>
        <end position="2464"/>
    </location>
</feature>
<keyword evidence="4" id="KW-1185">Reference proteome</keyword>
<protein>
    <recommendedName>
        <fullName evidence="6">HECT-type E3 ubiquitin transferase</fullName>
    </recommendedName>
</protein>